<evidence type="ECO:0000313" key="2">
    <source>
        <dbReference type="EMBL" id="SDS76434.1"/>
    </source>
</evidence>
<dbReference type="Proteomes" id="UP000243359">
    <property type="component" value="Chromosome I"/>
</dbReference>
<evidence type="ECO:0008006" key="4">
    <source>
        <dbReference type="Google" id="ProtNLM"/>
    </source>
</evidence>
<reference evidence="3" key="1">
    <citation type="submission" date="2016-10" db="EMBL/GenBank/DDBJ databases">
        <authorList>
            <person name="Varghese N."/>
            <person name="Submissions S."/>
        </authorList>
    </citation>
    <scope>NUCLEOTIDE SEQUENCE [LARGE SCALE GENOMIC DNA]</scope>
    <source>
        <strain evidence="3">KCTC 32247</strain>
    </source>
</reference>
<evidence type="ECO:0000256" key="1">
    <source>
        <dbReference type="SAM" id="SignalP"/>
    </source>
</evidence>
<name>A0A1H1UV30_9PSED</name>
<dbReference type="RefSeq" id="WP_090349307.1">
    <property type="nucleotide sequence ID" value="NZ_LT629751.1"/>
</dbReference>
<dbReference type="AlphaFoldDB" id="A0A1H1UV30"/>
<accession>A0A1H1UV30</accession>
<feature type="signal peptide" evidence="1">
    <location>
        <begin position="1"/>
        <end position="21"/>
    </location>
</feature>
<dbReference type="Pfam" id="PF09839">
    <property type="entry name" value="DUF2066"/>
    <property type="match status" value="1"/>
</dbReference>
<sequence>MRLFARLFAFCLLFATLSAGAAQVEGLYEVREPVASQDQAERAAAMSRALQTLVVRLTGKREAAQDSRLQPLLADPEQLVQQYVYESGEPVTLSVVFDPVLSQNALRGAGLTLLNSERASVLAWWLTEGEGGSTLLAEGLEGAEALRGAASNRGVALSLPLGDLNEQLLANAETLRGSDAQALQEASARYAADALLAVVARPGNDGWQGDWQLWLGSDKVGGSSRGATQAALADALMLDVSEQLAARFGKGGAAQALTLEVQGNDLARYAALQRLLAPFAPRLQAVDGATLVYQVDASPEQLRAQLQLGRLHEVPAASVPVDAQAAPVQPMQVPAADAKRLRFAW</sequence>
<dbReference type="STRING" id="1392877.SAMN05216221_2570"/>
<protein>
    <recommendedName>
        <fullName evidence="4">DUF2066 domain-containing protein</fullName>
    </recommendedName>
</protein>
<proteinExistence type="predicted"/>
<feature type="chain" id="PRO_5009262639" description="DUF2066 domain-containing protein" evidence="1">
    <location>
        <begin position="22"/>
        <end position="345"/>
    </location>
</feature>
<organism evidence="2 3">
    <name type="scientific">Pseudomonas oryzae</name>
    <dbReference type="NCBI Taxonomy" id="1392877"/>
    <lineage>
        <taxon>Bacteria</taxon>
        <taxon>Pseudomonadati</taxon>
        <taxon>Pseudomonadota</taxon>
        <taxon>Gammaproteobacteria</taxon>
        <taxon>Pseudomonadales</taxon>
        <taxon>Pseudomonadaceae</taxon>
        <taxon>Pseudomonas</taxon>
    </lineage>
</organism>
<dbReference type="OrthoDB" id="6195299at2"/>
<evidence type="ECO:0000313" key="3">
    <source>
        <dbReference type="Proteomes" id="UP000243359"/>
    </source>
</evidence>
<dbReference type="InterPro" id="IPR018642">
    <property type="entry name" value="DUF2066"/>
</dbReference>
<gene>
    <name evidence="2" type="ORF">SAMN05216221_2570</name>
</gene>
<keyword evidence="3" id="KW-1185">Reference proteome</keyword>
<dbReference type="EMBL" id="LT629751">
    <property type="protein sequence ID" value="SDS76434.1"/>
    <property type="molecule type" value="Genomic_DNA"/>
</dbReference>
<keyword evidence="1" id="KW-0732">Signal</keyword>